<sequence>MGIRSRLLFGFVLALAVSGPLVLVVAEPAGVPTEEQCRAEFEEIGIFKFGLEIGKFCSGLTNWWPGNKDKCCKTLEELLGNDGTLGLCMCTERTTSYLSGKFDDILVDITNQISICEGLGISIPRVGTPECTPAQTENAEEAAAVQNNSPVPTEEVCAAQVSQIGTSELISSLAACLFGASDSCCQNVVGLVGPGGRLSYCLCHEDATSALEVQAAEYGVDVNNILTSCVTKSFEVPFSWNQYCPVAPSSASRENLLTSYTPQEMPVPPATSDLIEIQGQSLTLPERCTRRVSEIRGTVMDKLSPCWSGVSTECCRAITDVVGTAGDLENCLCDQSIVQWYFDYVDLFFQAEPIVQGCLQAGFEVPFLGNSYCPKGTPISNATDSPDELVISGDSVQVAPDRATCVAAARDVGQATIMEKVMPCLLGSSKACCTGAQELIGAAAPMAYCLCEEDSAGFITDQTDQYNIDLASLLGGCSQWGIELPFFGNAQCPGHEPVFGGDEVDFPEAEMPADWWPTPRQCMSAVASIGWERVVGPLLECTNGREAECCGAIEQLTGPGGELEYCLCRDEMFEGIAGIAVGLGLPSSQARAFVSACPNVPAAFSGNCPRSRPVPVSNRMEGEPAMAMEQLQVGVEEEEEVGAADESREGSVPEAAEGADVPQREGENGPKLVPAWALIAIASAALAAVVSAVAGLAFARMRRAGAKATDASGGDPGTSQAGAGARDASPGSP</sequence>
<keyword evidence="2" id="KW-0812">Transmembrane</keyword>
<evidence type="ECO:0000256" key="2">
    <source>
        <dbReference type="SAM" id="Phobius"/>
    </source>
</evidence>
<evidence type="ECO:0000256" key="1">
    <source>
        <dbReference type="SAM" id="MobiDB-lite"/>
    </source>
</evidence>
<proteinExistence type="predicted"/>
<evidence type="ECO:0000256" key="3">
    <source>
        <dbReference type="SAM" id="SignalP"/>
    </source>
</evidence>
<keyword evidence="2" id="KW-1133">Transmembrane helix</keyword>
<keyword evidence="2" id="KW-0472">Membrane</keyword>
<keyword evidence="3" id="KW-0732">Signal</keyword>
<dbReference type="AlphaFoldDB" id="A0A061RBP6"/>
<feature type="chain" id="PRO_5030002175" description="Bifunctional inhibitor/plant lipid transfer protein/seed storage helical domain-containing protein" evidence="3">
    <location>
        <begin position="27"/>
        <end position="733"/>
    </location>
</feature>
<protein>
    <recommendedName>
        <fullName evidence="5">Bifunctional inhibitor/plant lipid transfer protein/seed storage helical domain-containing protein</fullName>
    </recommendedName>
</protein>
<feature type="region of interest" description="Disordered" evidence="1">
    <location>
        <begin position="637"/>
        <end position="668"/>
    </location>
</feature>
<evidence type="ECO:0008006" key="5">
    <source>
        <dbReference type="Google" id="ProtNLM"/>
    </source>
</evidence>
<organism evidence="4">
    <name type="scientific">Tetraselmis sp. GSL018</name>
    <dbReference type="NCBI Taxonomy" id="582737"/>
    <lineage>
        <taxon>Eukaryota</taxon>
        <taxon>Viridiplantae</taxon>
        <taxon>Chlorophyta</taxon>
        <taxon>core chlorophytes</taxon>
        <taxon>Chlorodendrophyceae</taxon>
        <taxon>Chlorodendrales</taxon>
        <taxon>Chlorodendraceae</taxon>
        <taxon>Tetraselmis</taxon>
    </lineage>
</organism>
<evidence type="ECO:0000313" key="4">
    <source>
        <dbReference type="EMBL" id="JAC68169.1"/>
    </source>
</evidence>
<name>A0A061RBP6_9CHLO</name>
<accession>A0A061RBP6</accession>
<gene>
    <name evidence="4" type="ORF">TSPGSL018_9361</name>
</gene>
<reference evidence="4" key="1">
    <citation type="submission" date="2014-05" db="EMBL/GenBank/DDBJ databases">
        <title>The transcriptome of the halophilic microalga Tetraselmis sp. GSL018 isolated from the Great Salt Lake, Utah.</title>
        <authorList>
            <person name="Jinkerson R.E."/>
            <person name="D'Adamo S."/>
            <person name="Posewitz M.C."/>
        </authorList>
    </citation>
    <scope>NUCLEOTIDE SEQUENCE</scope>
    <source>
        <strain evidence="4">GSL018</strain>
    </source>
</reference>
<feature type="transmembrane region" description="Helical" evidence="2">
    <location>
        <begin position="675"/>
        <end position="699"/>
    </location>
</feature>
<feature type="signal peptide" evidence="3">
    <location>
        <begin position="1"/>
        <end position="26"/>
    </location>
</feature>
<feature type="region of interest" description="Disordered" evidence="1">
    <location>
        <begin position="704"/>
        <end position="733"/>
    </location>
</feature>
<dbReference type="EMBL" id="GBEZ01018246">
    <property type="protein sequence ID" value="JAC68169.1"/>
    <property type="molecule type" value="Transcribed_RNA"/>
</dbReference>